<name>A0AA35PH45_9SAUR</name>
<sequence>MAYIKTLPVDCPDAILSSWNLLPQEVDAQLKDVTDRHLDFALHKVHEATALSRRAACPAAFCARACIVWLDDLLQNPPQDIVRLRQTLNKSLKAQAFFFFF</sequence>
<dbReference type="EMBL" id="OX395135">
    <property type="protein sequence ID" value="CAI5785243.1"/>
    <property type="molecule type" value="Genomic_DNA"/>
</dbReference>
<keyword evidence="2" id="KW-1185">Reference proteome</keyword>
<reference evidence="1" key="1">
    <citation type="submission" date="2022-12" db="EMBL/GenBank/DDBJ databases">
        <authorList>
            <person name="Alioto T."/>
            <person name="Alioto T."/>
            <person name="Gomez Garrido J."/>
        </authorList>
    </citation>
    <scope>NUCLEOTIDE SEQUENCE</scope>
</reference>
<evidence type="ECO:0000313" key="2">
    <source>
        <dbReference type="Proteomes" id="UP001178461"/>
    </source>
</evidence>
<proteinExistence type="predicted"/>
<dbReference type="AlphaFoldDB" id="A0AA35PH45"/>
<dbReference type="Proteomes" id="UP001178461">
    <property type="component" value="Chromosome 10"/>
</dbReference>
<organism evidence="1 2">
    <name type="scientific">Podarcis lilfordi</name>
    <name type="common">Lilford's wall lizard</name>
    <dbReference type="NCBI Taxonomy" id="74358"/>
    <lineage>
        <taxon>Eukaryota</taxon>
        <taxon>Metazoa</taxon>
        <taxon>Chordata</taxon>
        <taxon>Craniata</taxon>
        <taxon>Vertebrata</taxon>
        <taxon>Euteleostomi</taxon>
        <taxon>Lepidosauria</taxon>
        <taxon>Squamata</taxon>
        <taxon>Bifurcata</taxon>
        <taxon>Unidentata</taxon>
        <taxon>Episquamata</taxon>
        <taxon>Laterata</taxon>
        <taxon>Lacertibaenia</taxon>
        <taxon>Lacertidae</taxon>
        <taxon>Podarcis</taxon>
    </lineage>
</organism>
<accession>A0AA35PH45</accession>
<dbReference type="Gene3D" id="1.10.287.3160">
    <property type="match status" value="1"/>
</dbReference>
<evidence type="ECO:0000313" key="1">
    <source>
        <dbReference type="EMBL" id="CAI5785243.1"/>
    </source>
</evidence>
<protein>
    <submittedName>
        <fullName evidence="1">Uncharacterized protein</fullName>
    </submittedName>
</protein>
<gene>
    <name evidence="1" type="ORF">PODLI_1B027484</name>
</gene>